<organism evidence="9 10">
    <name type="scientific">Paramagnetospirillum magnetotacticum MS-1</name>
    <dbReference type="NCBI Taxonomy" id="272627"/>
    <lineage>
        <taxon>Bacteria</taxon>
        <taxon>Pseudomonadati</taxon>
        <taxon>Pseudomonadota</taxon>
        <taxon>Alphaproteobacteria</taxon>
        <taxon>Rhodospirillales</taxon>
        <taxon>Magnetospirillaceae</taxon>
        <taxon>Paramagnetospirillum</taxon>
    </lineage>
</organism>
<dbReference type="SUPFAM" id="SSF55874">
    <property type="entry name" value="ATPase domain of HSP90 chaperone/DNA topoisomerase II/histidine kinase"/>
    <property type="match status" value="1"/>
</dbReference>
<dbReference type="Pfam" id="PF02518">
    <property type="entry name" value="HATPase_c"/>
    <property type="match status" value="1"/>
</dbReference>
<evidence type="ECO:0000256" key="4">
    <source>
        <dbReference type="ARBA" id="ARBA00022679"/>
    </source>
</evidence>
<evidence type="ECO:0000256" key="5">
    <source>
        <dbReference type="ARBA" id="ARBA00022777"/>
    </source>
</evidence>
<reference evidence="9 10" key="1">
    <citation type="submission" date="2015-01" db="EMBL/GenBank/DDBJ databases">
        <title>Genome Sequence of Magnetospirillum magnetotacticum Strain MS-1.</title>
        <authorList>
            <person name="Marinov G.K."/>
            <person name="Smalley M.D."/>
            <person name="DeSalvo G."/>
        </authorList>
    </citation>
    <scope>NUCLEOTIDE SEQUENCE [LARGE SCALE GENOMIC DNA]</scope>
    <source>
        <strain evidence="9 10">MS-1</strain>
    </source>
</reference>
<dbReference type="CDD" id="cd00082">
    <property type="entry name" value="HisKA"/>
    <property type="match status" value="1"/>
</dbReference>
<evidence type="ECO:0000256" key="6">
    <source>
        <dbReference type="ARBA" id="ARBA00023012"/>
    </source>
</evidence>
<keyword evidence="4" id="KW-0808">Transferase</keyword>
<dbReference type="Pfam" id="PF22588">
    <property type="entry name" value="dCache_1_like"/>
    <property type="match status" value="1"/>
</dbReference>
<dbReference type="AlphaFoldDB" id="A0A0C2YHR7"/>
<dbReference type="SUPFAM" id="SSF47384">
    <property type="entry name" value="Homodimeric domain of signal transducing histidine kinase"/>
    <property type="match status" value="1"/>
</dbReference>
<accession>A0A0C2YHR7</accession>
<keyword evidence="6" id="KW-0902">Two-component regulatory system</keyword>
<comment type="caution">
    <text evidence="9">The sequence shown here is derived from an EMBL/GenBank/DDBJ whole genome shotgun (WGS) entry which is preliminary data.</text>
</comment>
<name>A0A0C2YHR7_PARME</name>
<dbReference type="Gene3D" id="3.30.565.10">
    <property type="entry name" value="Histidine kinase-like ATPase, C-terminal domain"/>
    <property type="match status" value="1"/>
</dbReference>
<evidence type="ECO:0000259" key="8">
    <source>
        <dbReference type="PROSITE" id="PS50109"/>
    </source>
</evidence>
<keyword evidence="10" id="KW-1185">Reference proteome</keyword>
<gene>
    <name evidence="9" type="ORF">CCC_03522</name>
</gene>
<dbReference type="InterPro" id="IPR004358">
    <property type="entry name" value="Sig_transdc_His_kin-like_C"/>
</dbReference>
<dbReference type="InterPro" id="IPR003661">
    <property type="entry name" value="HisK_dim/P_dom"/>
</dbReference>
<dbReference type="SMART" id="SM00387">
    <property type="entry name" value="HATPase_c"/>
    <property type="match status" value="1"/>
</dbReference>
<dbReference type="CDD" id="cd12914">
    <property type="entry name" value="PDC1_DGC_like"/>
    <property type="match status" value="1"/>
</dbReference>
<dbReference type="Proteomes" id="UP000031971">
    <property type="component" value="Unassembled WGS sequence"/>
</dbReference>
<evidence type="ECO:0000313" key="10">
    <source>
        <dbReference type="Proteomes" id="UP000031971"/>
    </source>
</evidence>
<dbReference type="Gene3D" id="1.10.287.130">
    <property type="match status" value="1"/>
</dbReference>
<dbReference type="InterPro" id="IPR050736">
    <property type="entry name" value="Sensor_HK_Regulatory"/>
</dbReference>
<dbReference type="InterPro" id="IPR003594">
    <property type="entry name" value="HATPase_dom"/>
</dbReference>
<dbReference type="Pfam" id="PF00512">
    <property type="entry name" value="HisKA"/>
    <property type="match status" value="1"/>
</dbReference>
<evidence type="ECO:0000256" key="1">
    <source>
        <dbReference type="ARBA" id="ARBA00000085"/>
    </source>
</evidence>
<feature type="domain" description="Histidine kinase" evidence="8">
    <location>
        <begin position="331"/>
        <end position="545"/>
    </location>
</feature>
<dbReference type="PRINTS" id="PR00344">
    <property type="entry name" value="BCTRLSENSOR"/>
</dbReference>
<dbReference type="InterPro" id="IPR054327">
    <property type="entry name" value="His-kinase-like_sensor"/>
</dbReference>
<evidence type="ECO:0000256" key="7">
    <source>
        <dbReference type="SAM" id="Phobius"/>
    </source>
</evidence>
<dbReference type="InterPro" id="IPR036097">
    <property type="entry name" value="HisK_dim/P_sf"/>
</dbReference>
<dbReference type="CDD" id="cd12915">
    <property type="entry name" value="PDC2_DGC_like"/>
    <property type="match status" value="1"/>
</dbReference>
<evidence type="ECO:0000256" key="2">
    <source>
        <dbReference type="ARBA" id="ARBA00012438"/>
    </source>
</evidence>
<dbReference type="PANTHER" id="PTHR43711">
    <property type="entry name" value="TWO-COMPONENT HISTIDINE KINASE"/>
    <property type="match status" value="1"/>
</dbReference>
<keyword evidence="7" id="KW-1133">Transmembrane helix</keyword>
<dbReference type="EMBL" id="JXSL01000025">
    <property type="protein sequence ID" value="KIL99304.1"/>
    <property type="molecule type" value="Genomic_DNA"/>
</dbReference>
<dbReference type="InterPro" id="IPR005467">
    <property type="entry name" value="His_kinase_dom"/>
</dbReference>
<keyword evidence="9" id="KW-0675">Receptor</keyword>
<keyword evidence="5" id="KW-0418">Kinase</keyword>
<dbReference type="InterPro" id="IPR036890">
    <property type="entry name" value="HATPase_C_sf"/>
</dbReference>
<keyword evidence="3" id="KW-0597">Phosphoprotein</keyword>
<sequence>MFILLVGGAVGLLTELRSAAFEKAESATAGAAYLLEDNLGRALSTTDVIISRMVIVVQEHLAGRIASGELLRELASLEASLTQRGNLLVVDAKGDVVAANRPPRGGGTVNYAHRDYFTAHRNGAERVIGPMVLGTYSQAPVFTVSRRVVAPDGSFGGLVVVGVDARFFTDFYNTLGLGPSAYIGANTAGRIMLRQPHPEQYVGIPTPSNPVAAAAAVKPVGSLLVHSPVDGVDRVVSFRRLAQFNVMVSAGMAVEDILAPWRRTALIIVGAVLLVLLGLGGMALTTFRVIAREEGALASLEEMVRARTAEAELRADEARQANESKTRFLAAASHDLRQPLQAAGMFVEVLAGQVEDDPRKVKVVERLRQSIEATNSLLSTLLDVSALEAGKIKPNMVAFRVMPLLAGLVDQIEPEASAKGLAIGVVPTSLMVSSDPVLLERLLRNLLVNAVRYTETGRVLLGCRRRGDRVVIQVLDSGMGIPTDKVDAVFEDFVRLDNPAERSGSRGLGLGLGVVRRMAALLDHGLELRSVLGKGSCFGVVLPKA</sequence>
<dbReference type="PROSITE" id="PS50109">
    <property type="entry name" value="HIS_KIN"/>
    <property type="match status" value="1"/>
</dbReference>
<evidence type="ECO:0000313" key="9">
    <source>
        <dbReference type="EMBL" id="KIL99304.1"/>
    </source>
</evidence>
<dbReference type="Gene3D" id="3.30.450.20">
    <property type="entry name" value="PAS domain"/>
    <property type="match status" value="2"/>
</dbReference>
<dbReference type="SMART" id="SM00388">
    <property type="entry name" value="HisKA"/>
    <property type="match status" value="1"/>
</dbReference>
<dbReference type="STRING" id="272627.CCC_03522"/>
<protein>
    <recommendedName>
        <fullName evidence="2">histidine kinase</fullName>
        <ecNumber evidence="2">2.7.13.3</ecNumber>
    </recommendedName>
</protein>
<proteinExistence type="predicted"/>
<dbReference type="PANTHER" id="PTHR43711:SF1">
    <property type="entry name" value="HISTIDINE KINASE 1"/>
    <property type="match status" value="1"/>
</dbReference>
<feature type="transmembrane region" description="Helical" evidence="7">
    <location>
        <begin position="265"/>
        <end position="287"/>
    </location>
</feature>
<keyword evidence="7" id="KW-0812">Transmembrane</keyword>
<dbReference type="EC" id="2.7.13.3" evidence="2"/>
<dbReference type="GO" id="GO:0000155">
    <property type="term" value="F:phosphorelay sensor kinase activity"/>
    <property type="evidence" value="ECO:0007669"/>
    <property type="project" value="InterPro"/>
</dbReference>
<keyword evidence="7" id="KW-0472">Membrane</keyword>
<evidence type="ECO:0000256" key="3">
    <source>
        <dbReference type="ARBA" id="ARBA00022553"/>
    </source>
</evidence>
<comment type="catalytic activity">
    <reaction evidence="1">
        <text>ATP + protein L-histidine = ADP + protein N-phospho-L-histidine.</text>
        <dbReference type="EC" id="2.7.13.3"/>
    </reaction>
</comment>